<organism evidence="2 3">
    <name type="scientific">Ruegeria atlantica</name>
    <dbReference type="NCBI Taxonomy" id="81569"/>
    <lineage>
        <taxon>Bacteria</taxon>
        <taxon>Pseudomonadati</taxon>
        <taxon>Pseudomonadota</taxon>
        <taxon>Alphaproteobacteria</taxon>
        <taxon>Rhodobacterales</taxon>
        <taxon>Roseobacteraceae</taxon>
        <taxon>Ruegeria</taxon>
    </lineage>
</organism>
<comment type="caution">
    <text evidence="2">The sequence shown here is derived from an EMBL/GenBank/DDBJ whole genome shotgun (WGS) entry which is preliminary data.</text>
</comment>
<dbReference type="Pfam" id="PF13403">
    <property type="entry name" value="Hint_2"/>
    <property type="match status" value="1"/>
</dbReference>
<evidence type="ECO:0000313" key="2">
    <source>
        <dbReference type="EMBL" id="NOE18962.1"/>
    </source>
</evidence>
<dbReference type="SUPFAM" id="SSF51294">
    <property type="entry name" value="Hedgehog/intein (Hint) domain"/>
    <property type="match status" value="1"/>
</dbReference>
<dbReference type="InterPro" id="IPR036844">
    <property type="entry name" value="Hint_dom_sf"/>
</dbReference>
<proteinExistence type="predicted"/>
<dbReference type="AlphaFoldDB" id="A0AA90YUE0"/>
<gene>
    <name evidence="2" type="ORF">GS634_12605</name>
</gene>
<reference evidence="2" key="1">
    <citation type="submission" date="2019-12" db="EMBL/GenBank/DDBJ databases">
        <title>Ruegeria JWLKs population differentiation of coral mucus and skeleton niches.</title>
        <authorList>
            <person name="Luo D."/>
        </authorList>
    </citation>
    <scope>NUCLEOTIDE SEQUENCE</scope>
    <source>
        <strain evidence="2">HKCCD6181</strain>
    </source>
</reference>
<feature type="domain" description="Hedgehog/Intein (Hint)" evidence="1">
    <location>
        <begin position="124"/>
        <end position="270"/>
    </location>
</feature>
<evidence type="ECO:0000259" key="1">
    <source>
        <dbReference type="Pfam" id="PF13403"/>
    </source>
</evidence>
<accession>A0AA90YUE0</accession>
<name>A0AA90YUE0_9RHOB</name>
<sequence length="335" mass="35879">MASITVYEISADPFSNRSVDITAAYSVEVTDNDALLQDPDPDGSSQLDLGSLPGFSGSTQNFSTFENYTGTVDGALVTFILIQFSNPRYIIVTSGQAELNDTISDTSFAGTAPPSAYDTLPSFVCFTSGSLIQTPTGLRRVEALEPGDPVITAGGHARPVRWIGKRRLSAAELRRNTHLSPVRIKAGCFGPNSPSRDLVISPQHRIAVTSTMMELMHGEAAMLAPAKGLINGHTIVQETPAHGVEYIHILFDQHELVNVEGIWSESFYPGETSLGAMAPATRSELFELFPELANGEGSYGSTALPVLKPFEVRVLSADLAVPGWKVRPNESAKAA</sequence>
<dbReference type="InterPro" id="IPR028992">
    <property type="entry name" value="Hedgehog/Intein_dom"/>
</dbReference>
<protein>
    <recommendedName>
        <fullName evidence="1">Hedgehog/Intein (Hint) domain-containing protein</fullName>
    </recommendedName>
</protein>
<dbReference type="EMBL" id="WVRA01000004">
    <property type="protein sequence ID" value="NOE18962.1"/>
    <property type="molecule type" value="Genomic_DNA"/>
</dbReference>
<evidence type="ECO:0000313" key="3">
    <source>
        <dbReference type="Proteomes" id="UP000597886"/>
    </source>
</evidence>
<dbReference type="Proteomes" id="UP000597886">
    <property type="component" value="Unassembled WGS sequence"/>
</dbReference>